<reference evidence="2" key="1">
    <citation type="submission" date="2015-01" db="EMBL/GenBank/DDBJ databases">
        <authorList>
            <person name="Manzoor Shahid"/>
            <person name="Zubair Saima"/>
        </authorList>
    </citation>
    <scope>NUCLEOTIDE SEQUENCE [LARGE SCALE GENOMIC DNA]</scope>
    <source>
        <strain evidence="2">Sp3</strain>
    </source>
</reference>
<dbReference type="AlphaFoldDB" id="A0A0B7MNL2"/>
<dbReference type="SUPFAM" id="SSF53756">
    <property type="entry name" value="UDP-Glycosyltransferase/glycogen phosphorylase"/>
    <property type="match status" value="1"/>
</dbReference>
<dbReference type="OrthoDB" id="9772485at2"/>
<sequence length="362" mass="41591">MKIVVDINHPAHVHFFKNMIKQLSQQGHDILLTASDKDLSIRLLERYGFPFIKLGSYGTSLFSKAVNLPLLDWRMYQAVKGLDPDIFLGAGSIRAAHISKLLKKPCIIFEDTEHSREQYLLYAPFVDYIFTPSSFKRKLGRKQFFYDGFHELAYLHPNSFTPNPEVLKEIDISEQEIFSIVRFISWSASHDIGQHGIRDKIKLVKTLERYGRVFVVAEGKEDPAWENYNIRVAPEKLHHLLYYASLYLGEGGTTAAEAALLGTYAIHVSTTAKHCGIFTELQKYGLLDFFDAEVEALPKALEVLKSPNLKIECRQKKNRLIKDKLDVTMFKVWLVENFPGRHKKISPINRSTWIYLKAGEDK</sequence>
<dbReference type="PIRSF" id="PIRSF005357">
    <property type="entry name" value="UCP005357"/>
    <property type="match status" value="1"/>
</dbReference>
<dbReference type="PANTHER" id="PTHR39662">
    <property type="entry name" value="DUF354 DOMAIN-CONTAINING PROTEIN-RELATED"/>
    <property type="match status" value="1"/>
</dbReference>
<organism evidence="1 2">
    <name type="scientific">Syntrophaceticus schinkii</name>
    <dbReference type="NCBI Taxonomy" id="499207"/>
    <lineage>
        <taxon>Bacteria</taxon>
        <taxon>Bacillati</taxon>
        <taxon>Bacillota</taxon>
        <taxon>Clostridia</taxon>
        <taxon>Thermoanaerobacterales</taxon>
        <taxon>Thermoanaerobacterales Family III. Incertae Sedis</taxon>
        <taxon>Syntrophaceticus</taxon>
    </lineage>
</organism>
<gene>
    <name evidence="1" type="ORF">SSCH_520032</name>
</gene>
<dbReference type="EMBL" id="CDRZ01000250">
    <property type="protein sequence ID" value="CEO89571.1"/>
    <property type="molecule type" value="Genomic_DNA"/>
</dbReference>
<evidence type="ECO:0008006" key="3">
    <source>
        <dbReference type="Google" id="ProtNLM"/>
    </source>
</evidence>
<name>A0A0B7MNL2_9FIRM</name>
<evidence type="ECO:0000313" key="2">
    <source>
        <dbReference type="Proteomes" id="UP000046155"/>
    </source>
</evidence>
<evidence type="ECO:0000313" key="1">
    <source>
        <dbReference type="EMBL" id="CEO89571.1"/>
    </source>
</evidence>
<keyword evidence="2" id="KW-1185">Reference proteome</keyword>
<dbReference type="Proteomes" id="UP000046155">
    <property type="component" value="Unassembled WGS sequence"/>
</dbReference>
<proteinExistence type="predicted"/>
<protein>
    <recommendedName>
        <fullName evidence="3">DUF354 domain-containing protein</fullName>
    </recommendedName>
</protein>
<dbReference type="PANTHER" id="PTHR39662:SF1">
    <property type="entry name" value="DUF354 DOMAIN-CONTAINING PROTEIN"/>
    <property type="match status" value="1"/>
</dbReference>
<accession>A0A0B7MNL2</accession>
<dbReference type="Pfam" id="PF04007">
    <property type="entry name" value="DUF354"/>
    <property type="match status" value="1"/>
</dbReference>
<dbReference type="Gene3D" id="3.40.50.2000">
    <property type="entry name" value="Glycogen Phosphorylase B"/>
    <property type="match status" value="1"/>
</dbReference>
<dbReference type="InterPro" id="IPR007152">
    <property type="entry name" value="DUF354"/>
</dbReference>
<dbReference type="RefSeq" id="WP_044665475.1">
    <property type="nucleotide sequence ID" value="NZ_CDRZ01000250.1"/>
</dbReference>